<evidence type="ECO:0000313" key="2">
    <source>
        <dbReference type="Proteomes" id="UP000593575"/>
    </source>
</evidence>
<sequence>MTNLLPIYAKDRATEKDAQTADDIVEEIDGEDVSTAKNLK</sequence>
<proteinExistence type="predicted"/>
<comment type="caution">
    <text evidence="1">The sequence shown here is derived from an EMBL/GenBank/DDBJ whole genome shotgun (WGS) entry which is preliminary data.</text>
</comment>
<dbReference type="EMBL" id="JABFAE010410026">
    <property type="protein sequence ID" value="MBA0844856.1"/>
    <property type="molecule type" value="Genomic_DNA"/>
</dbReference>
<dbReference type="Proteomes" id="UP000593575">
    <property type="component" value="Unassembled WGS sequence"/>
</dbReference>
<accession>A0A7J9KEQ6</accession>
<organism evidence="1 2">
    <name type="scientific">Gossypium armourianum</name>
    <dbReference type="NCBI Taxonomy" id="34283"/>
    <lineage>
        <taxon>Eukaryota</taxon>
        <taxon>Viridiplantae</taxon>
        <taxon>Streptophyta</taxon>
        <taxon>Embryophyta</taxon>
        <taxon>Tracheophyta</taxon>
        <taxon>Spermatophyta</taxon>
        <taxon>Magnoliopsida</taxon>
        <taxon>eudicotyledons</taxon>
        <taxon>Gunneridae</taxon>
        <taxon>Pentapetalae</taxon>
        <taxon>rosids</taxon>
        <taxon>malvids</taxon>
        <taxon>Malvales</taxon>
        <taxon>Malvaceae</taxon>
        <taxon>Malvoideae</taxon>
        <taxon>Gossypium</taxon>
    </lineage>
</organism>
<keyword evidence="2" id="KW-1185">Reference proteome</keyword>
<dbReference type="AlphaFoldDB" id="A0A7J9KEQ6"/>
<gene>
    <name evidence="1" type="ORF">Goarm_022728</name>
</gene>
<name>A0A7J9KEQ6_9ROSI</name>
<evidence type="ECO:0000313" key="1">
    <source>
        <dbReference type="EMBL" id="MBA0844856.1"/>
    </source>
</evidence>
<protein>
    <submittedName>
        <fullName evidence="1">Uncharacterized protein</fullName>
    </submittedName>
</protein>
<reference evidence="1 2" key="1">
    <citation type="journal article" date="2019" name="Genome Biol. Evol.">
        <title>Insights into the evolution of the New World diploid cottons (Gossypium, subgenus Houzingenia) based on genome sequencing.</title>
        <authorList>
            <person name="Grover C.E."/>
            <person name="Arick M.A. 2nd"/>
            <person name="Thrash A."/>
            <person name="Conover J.L."/>
            <person name="Sanders W.S."/>
            <person name="Peterson D.G."/>
            <person name="Frelichowski J.E."/>
            <person name="Scheffler J.A."/>
            <person name="Scheffler B.E."/>
            <person name="Wendel J.F."/>
        </authorList>
    </citation>
    <scope>NUCLEOTIDE SEQUENCE [LARGE SCALE GENOMIC DNA]</scope>
    <source>
        <strain evidence="1">6</strain>
        <tissue evidence="1">Leaf</tissue>
    </source>
</reference>